<organism evidence="1 2">
    <name type="scientific">Pedobacter africanus</name>
    <dbReference type="NCBI Taxonomy" id="151894"/>
    <lineage>
        <taxon>Bacteria</taxon>
        <taxon>Pseudomonadati</taxon>
        <taxon>Bacteroidota</taxon>
        <taxon>Sphingobacteriia</taxon>
        <taxon>Sphingobacteriales</taxon>
        <taxon>Sphingobacteriaceae</taxon>
        <taxon>Pedobacter</taxon>
    </lineage>
</organism>
<evidence type="ECO:0000313" key="2">
    <source>
        <dbReference type="Proteomes" id="UP001246858"/>
    </source>
</evidence>
<name>A0ACC6L2A6_9SPHI</name>
<dbReference type="Proteomes" id="UP001246858">
    <property type="component" value="Unassembled WGS sequence"/>
</dbReference>
<accession>A0ACC6L2A6</accession>
<protein>
    <submittedName>
        <fullName evidence="1">Uncharacterized protein</fullName>
    </submittedName>
</protein>
<evidence type="ECO:0000313" key="1">
    <source>
        <dbReference type="EMBL" id="MDR6785550.1"/>
    </source>
</evidence>
<proteinExistence type="predicted"/>
<sequence length="573" mass="62977">MKSIVYLPFLIVLVLSVLINISCKEIGIQALKSETIQFKELANMLSGPLFTQNFDSSATVSDYVSTLPGTDQFNSIGTTGPGTAVSINNGKLRFDRTASANYGYFSRTTDFAPLPSVVQVSLEISTSFNAVANENTSAVLQLGAGFVEGVNTLTGTPRENNALVHSRLGIFMGAVPGQFYLRSNPDNTVNSAAFAGSQKITWVINNSDVLIRYTTPAGSQDLLSPDKWDLWVGTTKVYDEKAALTPGQSLSDLKFAYTTSSGIIDLDDVVVSDLSDLAMTPVNPLLIFNSGFEGTCAISALAAQTDQINGIDNQLSAPNNWQTDLAPVFNNFFFSYEGGDTTMRYARIVPDPVNPGNKVLKLWLAEANALNFSKGRVQANANNGNGVRELYQSVRMYLSSDFSAIKNWNQTLTWLTIFEFWNNNTWSTNPDPFRIKVDIVKPNATVGSKLNFRITGQTYDPGTDLFTDIWKQTNTTLDVPVGQWVTIDYYFKEGDAVNGRFYLAVTPDGGTKQVILDVNNCTHAPGALNPDGLKDLNPMKLYTSKTLIDYMISQGKVLQIYWDNFSLWKDKRP</sequence>
<keyword evidence="2" id="KW-1185">Reference proteome</keyword>
<comment type="caution">
    <text evidence="1">The sequence shown here is derived from an EMBL/GenBank/DDBJ whole genome shotgun (WGS) entry which is preliminary data.</text>
</comment>
<reference evidence="1" key="1">
    <citation type="submission" date="2023-07" db="EMBL/GenBank/DDBJ databases">
        <title>Sorghum-associated microbial communities from plants grown in Nebraska, USA.</title>
        <authorList>
            <person name="Schachtman D."/>
        </authorList>
    </citation>
    <scope>NUCLEOTIDE SEQUENCE</scope>
    <source>
        <strain evidence="1">2697</strain>
    </source>
</reference>
<gene>
    <name evidence="1" type="ORF">J2X78_004135</name>
</gene>
<dbReference type="EMBL" id="JAVDTF010000004">
    <property type="protein sequence ID" value="MDR6785550.1"/>
    <property type="molecule type" value="Genomic_DNA"/>
</dbReference>